<dbReference type="EMBL" id="CAJOBC010103319">
    <property type="protein sequence ID" value="CAF4485089.1"/>
    <property type="molecule type" value="Genomic_DNA"/>
</dbReference>
<organism evidence="1 3">
    <name type="scientific">Didymodactylos carnosus</name>
    <dbReference type="NCBI Taxonomy" id="1234261"/>
    <lineage>
        <taxon>Eukaryota</taxon>
        <taxon>Metazoa</taxon>
        <taxon>Spiralia</taxon>
        <taxon>Gnathifera</taxon>
        <taxon>Rotifera</taxon>
        <taxon>Eurotatoria</taxon>
        <taxon>Bdelloidea</taxon>
        <taxon>Philodinida</taxon>
        <taxon>Philodinidae</taxon>
        <taxon>Didymodactylos</taxon>
    </lineage>
</organism>
<dbReference type="OrthoDB" id="10064879at2759"/>
<name>A0A816B2U3_9BILA</name>
<dbReference type="EMBL" id="CAJNOQ010036758">
    <property type="protein sequence ID" value="CAF1605472.1"/>
    <property type="molecule type" value="Genomic_DNA"/>
</dbReference>
<feature type="non-terminal residue" evidence="1">
    <location>
        <position position="242"/>
    </location>
</feature>
<evidence type="ECO:0000313" key="2">
    <source>
        <dbReference type="EMBL" id="CAF4485089.1"/>
    </source>
</evidence>
<keyword evidence="3" id="KW-1185">Reference proteome</keyword>
<dbReference type="PANTHER" id="PTHR45749:SF21">
    <property type="entry name" value="DUF4371 DOMAIN-CONTAINING PROTEIN"/>
    <property type="match status" value="1"/>
</dbReference>
<evidence type="ECO:0000313" key="1">
    <source>
        <dbReference type="EMBL" id="CAF1605472.1"/>
    </source>
</evidence>
<accession>A0A816B2U3</accession>
<protein>
    <recommendedName>
        <fullName evidence="4">DUF4371 domain-containing protein</fullName>
    </recommendedName>
</protein>
<reference evidence="1" key="1">
    <citation type="submission" date="2021-02" db="EMBL/GenBank/DDBJ databases">
        <authorList>
            <person name="Nowell W R."/>
        </authorList>
    </citation>
    <scope>NUCLEOTIDE SEQUENCE</scope>
</reference>
<dbReference type="AlphaFoldDB" id="A0A816B2U3"/>
<evidence type="ECO:0008006" key="4">
    <source>
        <dbReference type="Google" id="ProtNLM"/>
    </source>
</evidence>
<dbReference type="Proteomes" id="UP000663829">
    <property type="component" value="Unassembled WGS sequence"/>
</dbReference>
<comment type="caution">
    <text evidence="1">The sequence shown here is derived from an EMBL/GenBank/DDBJ whole genome shotgun (WGS) entry which is preliminary data.</text>
</comment>
<dbReference type="Proteomes" id="UP000681722">
    <property type="component" value="Unassembled WGS sequence"/>
</dbReference>
<sequence>ISNRKWFSLICDESTLEQLCITIRSVDNNYNVFEDVIGLYEISRQNAPTIVETILDTLTRCGLDIANCRGQSYDGASNMSGIYAYIILIDTEKLSRVIQSSSCCLQDVLSAAEIVINYFIRIRDGNRFNLFYNGVINDSGGLTEKPVLSRQRRPPKRYESNSGIPDFNTCEEFYYQQYTEALDIVVNMLHVRFTQSNFELLCDVEKFILNVSNNPVHDLDDLIQGIMEFCDGDIDIQRLKAE</sequence>
<evidence type="ECO:0000313" key="3">
    <source>
        <dbReference type="Proteomes" id="UP000663829"/>
    </source>
</evidence>
<proteinExistence type="predicted"/>
<gene>
    <name evidence="1" type="ORF">GPM918_LOCUS42722</name>
    <name evidence="2" type="ORF">SRO942_LOCUS44031</name>
</gene>
<dbReference type="PANTHER" id="PTHR45749">
    <property type="match status" value="1"/>
</dbReference>
<feature type="non-terminal residue" evidence="1">
    <location>
        <position position="1"/>
    </location>
</feature>